<feature type="domain" description="EGF-like" evidence="13">
    <location>
        <begin position="9"/>
        <end position="23"/>
    </location>
</feature>
<keyword evidence="2" id="KW-0245">EGF-like domain</keyword>
<evidence type="ECO:0000256" key="4">
    <source>
        <dbReference type="ARBA" id="ARBA00022692"/>
    </source>
</evidence>
<dbReference type="GO" id="GO:0030246">
    <property type="term" value="F:carbohydrate binding"/>
    <property type="evidence" value="ECO:0007669"/>
    <property type="project" value="UniProtKB-KW"/>
</dbReference>
<keyword evidence="5" id="KW-0732">Signal</keyword>
<protein>
    <submittedName>
        <fullName evidence="14">Low-density lipoprotein receptor</fullName>
    </submittedName>
</protein>
<accession>A0AAD3RJZ1</accession>
<keyword evidence="3" id="KW-0254">Endocytosis</keyword>
<evidence type="ECO:0000313" key="14">
    <source>
        <dbReference type="EMBL" id="GLD71221.1"/>
    </source>
</evidence>
<keyword evidence="10" id="KW-1015">Disulfide bond</keyword>
<dbReference type="PANTHER" id="PTHR14789">
    <property type="entry name" value="CHONDROLECTIN VARIANT CHODLFDELTAE"/>
    <property type="match status" value="1"/>
</dbReference>
<dbReference type="InterPro" id="IPR001881">
    <property type="entry name" value="EGF-like_Ca-bd_dom"/>
</dbReference>
<evidence type="ECO:0000256" key="11">
    <source>
        <dbReference type="ARBA" id="ARBA00023170"/>
    </source>
</evidence>
<evidence type="ECO:0000256" key="2">
    <source>
        <dbReference type="ARBA" id="ARBA00022536"/>
    </source>
</evidence>
<evidence type="ECO:0000256" key="5">
    <source>
        <dbReference type="ARBA" id="ARBA00022729"/>
    </source>
</evidence>
<dbReference type="Proteomes" id="UP001279410">
    <property type="component" value="Unassembled WGS sequence"/>
</dbReference>
<feature type="domain" description="EGF-like" evidence="13">
    <location>
        <begin position="48"/>
        <end position="63"/>
    </location>
</feature>
<dbReference type="Gene3D" id="2.10.25.10">
    <property type="entry name" value="Laminin"/>
    <property type="match status" value="2"/>
</dbReference>
<dbReference type="SMART" id="SM00179">
    <property type="entry name" value="EGF_CA"/>
    <property type="match status" value="1"/>
</dbReference>
<evidence type="ECO:0000256" key="3">
    <source>
        <dbReference type="ARBA" id="ARBA00022583"/>
    </source>
</evidence>
<keyword evidence="7" id="KW-0677">Repeat</keyword>
<dbReference type="PROSITE" id="PS01187">
    <property type="entry name" value="EGF_CA"/>
    <property type="match status" value="1"/>
</dbReference>
<dbReference type="SMART" id="SM00181">
    <property type="entry name" value="EGF"/>
    <property type="match status" value="1"/>
</dbReference>
<keyword evidence="6" id="KW-0430">Lectin</keyword>
<dbReference type="InterPro" id="IPR009030">
    <property type="entry name" value="Growth_fac_rcpt_cys_sf"/>
</dbReference>
<comment type="caution">
    <text evidence="14">The sequence shown here is derived from an EMBL/GenBank/DDBJ whole genome shotgun (WGS) entry which is preliminary data.</text>
</comment>
<gene>
    <name evidence="14" type="ORF">AKAME5_002254200</name>
</gene>
<keyword evidence="12" id="KW-0325">Glycoprotein</keyword>
<evidence type="ECO:0000256" key="10">
    <source>
        <dbReference type="ARBA" id="ARBA00023157"/>
    </source>
</evidence>
<evidence type="ECO:0000313" key="15">
    <source>
        <dbReference type="Proteomes" id="UP001279410"/>
    </source>
</evidence>
<dbReference type="InterPro" id="IPR049883">
    <property type="entry name" value="NOTCH1_EGF-like"/>
</dbReference>
<dbReference type="AlphaFoldDB" id="A0AAD3RJZ1"/>
<evidence type="ECO:0000256" key="9">
    <source>
        <dbReference type="ARBA" id="ARBA00023136"/>
    </source>
</evidence>
<evidence type="ECO:0000256" key="7">
    <source>
        <dbReference type="ARBA" id="ARBA00022737"/>
    </source>
</evidence>
<dbReference type="InterPro" id="IPR000742">
    <property type="entry name" value="EGF"/>
</dbReference>
<dbReference type="FunFam" id="2.10.25.10:FF:000009">
    <property type="entry name" value="Low-density lipoprotein receptor isoform 1"/>
    <property type="match status" value="1"/>
</dbReference>
<dbReference type="CDD" id="cd00054">
    <property type="entry name" value="EGF_CA"/>
    <property type="match status" value="1"/>
</dbReference>
<comment type="subcellular location">
    <subcellularLocation>
        <location evidence="1">Membrane</location>
        <topology evidence="1">Single-pass type I membrane protein</topology>
    </subcellularLocation>
</comment>
<dbReference type="InterPro" id="IPR018097">
    <property type="entry name" value="EGF_Ca-bd_CS"/>
</dbReference>
<keyword evidence="8" id="KW-1133">Transmembrane helix</keyword>
<organism evidence="14 15">
    <name type="scientific">Lates japonicus</name>
    <name type="common">Japanese lates</name>
    <dbReference type="NCBI Taxonomy" id="270547"/>
    <lineage>
        <taxon>Eukaryota</taxon>
        <taxon>Metazoa</taxon>
        <taxon>Chordata</taxon>
        <taxon>Craniata</taxon>
        <taxon>Vertebrata</taxon>
        <taxon>Euteleostomi</taxon>
        <taxon>Actinopterygii</taxon>
        <taxon>Neopterygii</taxon>
        <taxon>Teleostei</taxon>
        <taxon>Neoteleostei</taxon>
        <taxon>Acanthomorphata</taxon>
        <taxon>Carangaria</taxon>
        <taxon>Carangaria incertae sedis</taxon>
        <taxon>Centropomidae</taxon>
        <taxon>Lates</taxon>
    </lineage>
</organism>
<evidence type="ECO:0000256" key="8">
    <source>
        <dbReference type="ARBA" id="ARBA00022989"/>
    </source>
</evidence>
<dbReference type="GO" id="GO:0005509">
    <property type="term" value="F:calcium ion binding"/>
    <property type="evidence" value="ECO:0007669"/>
    <property type="project" value="InterPro"/>
</dbReference>
<reference evidence="14" key="1">
    <citation type="submission" date="2022-08" db="EMBL/GenBank/DDBJ databases">
        <title>Genome sequencing of akame (Lates japonicus).</title>
        <authorList>
            <person name="Hashiguchi Y."/>
            <person name="Takahashi H."/>
        </authorList>
    </citation>
    <scope>NUCLEOTIDE SEQUENCE</scope>
    <source>
        <strain evidence="14">Kochi</strain>
    </source>
</reference>
<keyword evidence="9" id="KW-0472">Membrane</keyword>
<dbReference type="SUPFAM" id="SSF57184">
    <property type="entry name" value="Growth factor receptor domain"/>
    <property type="match status" value="1"/>
</dbReference>
<proteinExistence type="predicted"/>
<keyword evidence="11 14" id="KW-0675">Receptor</keyword>
<dbReference type="InterPro" id="IPR051505">
    <property type="entry name" value="C-type_lectin_domain"/>
</dbReference>
<keyword evidence="15" id="KW-1185">Reference proteome</keyword>
<evidence type="ECO:0000256" key="12">
    <source>
        <dbReference type="ARBA" id="ARBA00023180"/>
    </source>
</evidence>
<keyword evidence="4" id="KW-0812">Transmembrane</keyword>
<sequence length="102" mass="11507">MDRPIGFECRCPTGYQLLDKKTCGDIDECENPDACSQICINYKGDFKCECYEGYEMDPVTKTCKAEDFGLGEEGKGRKREHAGVRYYNEATTQAVKRGNQGK</sequence>
<evidence type="ECO:0000259" key="13">
    <source>
        <dbReference type="PROSITE" id="PS01186"/>
    </source>
</evidence>
<dbReference type="GO" id="GO:0016020">
    <property type="term" value="C:membrane"/>
    <property type="evidence" value="ECO:0007669"/>
    <property type="project" value="UniProtKB-SubCell"/>
</dbReference>
<evidence type="ECO:0000256" key="1">
    <source>
        <dbReference type="ARBA" id="ARBA00004479"/>
    </source>
</evidence>
<dbReference type="InterPro" id="IPR000152">
    <property type="entry name" value="EGF-type_Asp/Asn_hydroxyl_site"/>
</dbReference>
<evidence type="ECO:0000256" key="6">
    <source>
        <dbReference type="ARBA" id="ARBA00022734"/>
    </source>
</evidence>
<dbReference type="PROSITE" id="PS00010">
    <property type="entry name" value="ASX_HYDROXYL"/>
    <property type="match status" value="1"/>
</dbReference>
<dbReference type="PROSITE" id="PS01186">
    <property type="entry name" value="EGF_2"/>
    <property type="match status" value="2"/>
</dbReference>
<dbReference type="Pfam" id="PF07645">
    <property type="entry name" value="EGF_CA"/>
    <property type="match status" value="1"/>
</dbReference>
<keyword evidence="14" id="KW-0449">Lipoprotein</keyword>
<dbReference type="GO" id="GO:0006897">
    <property type="term" value="P:endocytosis"/>
    <property type="evidence" value="ECO:0007669"/>
    <property type="project" value="UniProtKB-KW"/>
</dbReference>
<name>A0AAD3RJZ1_LATJO</name>
<dbReference type="EMBL" id="BRZM01000546">
    <property type="protein sequence ID" value="GLD71221.1"/>
    <property type="molecule type" value="Genomic_DNA"/>
</dbReference>